<reference evidence="3" key="1">
    <citation type="submission" date="2012-08" db="EMBL/GenBank/DDBJ databases">
        <title>The Genome Sequence of Wuchereria bancrofti.</title>
        <authorList>
            <person name="Nutman T.B."/>
            <person name="Fink D.L."/>
            <person name="Russ C."/>
            <person name="Young S."/>
            <person name="Zeng Q."/>
            <person name="Koehrsen M."/>
            <person name="Alvarado L."/>
            <person name="Berlin A."/>
            <person name="Chapman S.B."/>
            <person name="Chen Z."/>
            <person name="Freedman E."/>
            <person name="Gellesch M."/>
            <person name="Goldberg J."/>
            <person name="Griggs A."/>
            <person name="Gujja S."/>
            <person name="Heilman E.R."/>
            <person name="Heiman D."/>
            <person name="Hepburn T."/>
            <person name="Howarth C."/>
            <person name="Jen D."/>
            <person name="Larson L."/>
            <person name="Lewis B."/>
            <person name="Mehta T."/>
            <person name="Park D."/>
            <person name="Pearson M."/>
            <person name="Roberts A."/>
            <person name="Saif S."/>
            <person name="Shea T."/>
            <person name="Shenoy N."/>
            <person name="Sisk P."/>
            <person name="Stolte C."/>
            <person name="Sykes S."/>
            <person name="Walk T."/>
            <person name="White J."/>
            <person name="Yandava C."/>
            <person name="Haas B."/>
            <person name="Henn M.R."/>
            <person name="Nusbaum C."/>
            <person name="Birren B."/>
        </authorList>
    </citation>
    <scope>NUCLEOTIDE SEQUENCE [LARGE SCALE GENOMIC DNA]</scope>
    <source>
        <strain evidence="3">NA</strain>
    </source>
</reference>
<evidence type="ECO:0000313" key="3">
    <source>
        <dbReference type="Proteomes" id="UP000004810"/>
    </source>
</evidence>
<comment type="caution">
    <text evidence="2">The sequence shown here is derived from an EMBL/GenBank/DDBJ whole genome shotgun (WGS) entry which is preliminary data.</text>
</comment>
<dbReference type="EMBL" id="ADBV01015229">
    <property type="protein sequence ID" value="EJW72858.1"/>
    <property type="molecule type" value="Genomic_DNA"/>
</dbReference>
<organism evidence="2 3">
    <name type="scientific">Wuchereria bancrofti</name>
    <dbReference type="NCBI Taxonomy" id="6293"/>
    <lineage>
        <taxon>Eukaryota</taxon>
        <taxon>Metazoa</taxon>
        <taxon>Ecdysozoa</taxon>
        <taxon>Nematoda</taxon>
        <taxon>Chromadorea</taxon>
        <taxon>Rhabditida</taxon>
        <taxon>Spirurina</taxon>
        <taxon>Spiruromorpha</taxon>
        <taxon>Filarioidea</taxon>
        <taxon>Onchocercidae</taxon>
        <taxon>Wuchereria</taxon>
    </lineage>
</organism>
<sequence length="248" mass="27773">MNLIVQHVIEKVEKGPRSNLLLALNLVSSDWSMFLRINEASALVESAAENISEVAISTFFYILPAAVLVMLYSSDMTEHIATCLRKSSDNVILRTRRRNYLIKIENFAKCSEKIALLMKCGKVPPAIDLSCYDVGAVRTLTDFIAGIDKRNLRLGDNILTDLLQLARIFRMNQFTSLIVEHVIEKVEKGPRSNLLLALNLVSSDWSMFLRINEASALVESAAENISEVAISTFFYILPAAVLVMLYSR</sequence>
<gene>
    <name evidence="2" type="ORF">WUBG_16234</name>
</gene>
<accession>J9DT79</accession>
<dbReference type="AlphaFoldDB" id="J9DT79"/>
<evidence type="ECO:0000313" key="2">
    <source>
        <dbReference type="EMBL" id="EJW72858.1"/>
    </source>
</evidence>
<dbReference type="Proteomes" id="UP000004810">
    <property type="component" value="Unassembled WGS sequence"/>
</dbReference>
<protein>
    <submittedName>
        <fullName evidence="2">Uncharacterized protein</fullName>
    </submittedName>
</protein>
<keyword evidence="1" id="KW-0812">Transmembrane</keyword>
<proteinExistence type="predicted"/>
<evidence type="ECO:0000256" key="1">
    <source>
        <dbReference type="SAM" id="Phobius"/>
    </source>
</evidence>
<keyword evidence="1" id="KW-0472">Membrane</keyword>
<keyword evidence="1" id="KW-1133">Transmembrane helix</keyword>
<feature type="transmembrane region" description="Helical" evidence="1">
    <location>
        <begin position="228"/>
        <end position="246"/>
    </location>
</feature>
<name>J9DT79_WUCBA</name>